<gene>
    <name evidence="2" type="ORF">F511_33769</name>
</gene>
<dbReference type="Proteomes" id="UP000250235">
    <property type="component" value="Unassembled WGS sequence"/>
</dbReference>
<evidence type="ECO:0000313" key="2">
    <source>
        <dbReference type="EMBL" id="KZV32072.1"/>
    </source>
</evidence>
<dbReference type="EMBL" id="KV006945">
    <property type="protein sequence ID" value="KZV32072.1"/>
    <property type="molecule type" value="Genomic_DNA"/>
</dbReference>
<dbReference type="AlphaFoldDB" id="A0A2Z7BCK0"/>
<keyword evidence="3" id="KW-1185">Reference proteome</keyword>
<organism evidence="2 3">
    <name type="scientific">Dorcoceras hygrometricum</name>
    <dbReference type="NCBI Taxonomy" id="472368"/>
    <lineage>
        <taxon>Eukaryota</taxon>
        <taxon>Viridiplantae</taxon>
        <taxon>Streptophyta</taxon>
        <taxon>Embryophyta</taxon>
        <taxon>Tracheophyta</taxon>
        <taxon>Spermatophyta</taxon>
        <taxon>Magnoliopsida</taxon>
        <taxon>eudicotyledons</taxon>
        <taxon>Gunneridae</taxon>
        <taxon>Pentapetalae</taxon>
        <taxon>asterids</taxon>
        <taxon>lamiids</taxon>
        <taxon>Lamiales</taxon>
        <taxon>Gesneriaceae</taxon>
        <taxon>Didymocarpoideae</taxon>
        <taxon>Trichosporeae</taxon>
        <taxon>Loxocarpinae</taxon>
        <taxon>Dorcoceras</taxon>
    </lineage>
</organism>
<name>A0A2Z7BCK0_9LAMI</name>
<reference evidence="2 3" key="1">
    <citation type="journal article" date="2015" name="Proc. Natl. Acad. Sci. U.S.A.">
        <title>The resurrection genome of Boea hygrometrica: A blueprint for survival of dehydration.</title>
        <authorList>
            <person name="Xiao L."/>
            <person name="Yang G."/>
            <person name="Zhang L."/>
            <person name="Yang X."/>
            <person name="Zhao S."/>
            <person name="Ji Z."/>
            <person name="Zhou Q."/>
            <person name="Hu M."/>
            <person name="Wang Y."/>
            <person name="Chen M."/>
            <person name="Xu Y."/>
            <person name="Jin H."/>
            <person name="Xiao X."/>
            <person name="Hu G."/>
            <person name="Bao F."/>
            <person name="Hu Y."/>
            <person name="Wan P."/>
            <person name="Li L."/>
            <person name="Deng X."/>
            <person name="Kuang T."/>
            <person name="Xiang C."/>
            <person name="Zhu J.K."/>
            <person name="Oliver M.J."/>
            <person name="He Y."/>
        </authorList>
    </citation>
    <scope>NUCLEOTIDE SEQUENCE [LARGE SCALE GENOMIC DNA]</scope>
    <source>
        <strain evidence="3">cv. XS01</strain>
    </source>
</reference>
<evidence type="ECO:0000256" key="1">
    <source>
        <dbReference type="SAM" id="MobiDB-lite"/>
    </source>
</evidence>
<feature type="compositionally biased region" description="Low complexity" evidence="1">
    <location>
        <begin position="23"/>
        <end position="35"/>
    </location>
</feature>
<evidence type="ECO:0000313" key="3">
    <source>
        <dbReference type="Proteomes" id="UP000250235"/>
    </source>
</evidence>
<protein>
    <submittedName>
        <fullName evidence="2">Uncharacterized protein</fullName>
    </submittedName>
</protein>
<accession>A0A2Z7BCK0</accession>
<proteinExistence type="predicted"/>
<sequence>MHMQNPSRTPTHATPSAPSLQSPMAGAAPAGPTPGCDRATIDFLDSKHSPLNPFMTVASNERIKYALKIMIFIDYAAVWSKVGGTELVFLRAFDLYQFGSLHRRVDGARSSCRFEHLRDCCPIVLRSLRSFSYEP</sequence>
<feature type="region of interest" description="Disordered" evidence="1">
    <location>
        <begin position="1"/>
        <end position="39"/>
    </location>
</feature>
<feature type="compositionally biased region" description="Polar residues" evidence="1">
    <location>
        <begin position="1"/>
        <end position="22"/>
    </location>
</feature>